<name>A0ABU9IWF6_9GAMM</name>
<dbReference type="EC" id="2.7.7.65" evidence="1"/>
<evidence type="ECO:0000313" key="6">
    <source>
        <dbReference type="Proteomes" id="UP001459204"/>
    </source>
</evidence>
<organism evidence="5 6">
    <name type="scientific">Pseudoxanthomonas putridarboris</name>
    <dbReference type="NCBI Taxonomy" id="752605"/>
    <lineage>
        <taxon>Bacteria</taxon>
        <taxon>Pseudomonadati</taxon>
        <taxon>Pseudomonadota</taxon>
        <taxon>Gammaproteobacteria</taxon>
        <taxon>Lysobacterales</taxon>
        <taxon>Lysobacteraceae</taxon>
        <taxon>Pseudoxanthomonas</taxon>
    </lineage>
</organism>
<dbReference type="Gene3D" id="3.30.70.270">
    <property type="match status" value="1"/>
</dbReference>
<dbReference type="NCBIfam" id="TIGR00254">
    <property type="entry name" value="GGDEF"/>
    <property type="match status" value="1"/>
</dbReference>
<gene>
    <name evidence="5" type="ORF">AAD027_02700</name>
</gene>
<dbReference type="PROSITE" id="PS50887">
    <property type="entry name" value="GGDEF"/>
    <property type="match status" value="1"/>
</dbReference>
<sequence>MTTDFYNLLLSDCVLAAVLLGLFYYVGRVSRGVRGIAMWGVAHFLYSLGAAMLDGTSQELSRAGDTTLAHGIAGVGGLLACAGLVGLAWSMIQFVQQRALYRWEIALLPLCMGFSMAGWLFVDTVDAQGAAMSAAEVIMLVLVIRHLFALRNPPDHVPARLMILGCVALLWLYGNDLLAALTGRYGPNPLWVNADLSIWFLMNFCMLMLTSFRAAESLRQSALFDPLTGALNRRGLNSELHARSPWRSAEHGLAVIALDLDHFKTVNDDHGHDAGDEVLQRFSDVVRGCIRSDDLFARLGGEEFMLVLRDTHAETAQALAERIRQQVMGMEFAPVGASFRITVSLGMSFTANRNAQYSTLMRLADEALYEAKHKGRNRIEVRWHPA</sequence>
<feature type="transmembrane region" description="Helical" evidence="3">
    <location>
        <begin position="196"/>
        <end position="215"/>
    </location>
</feature>
<evidence type="ECO:0000259" key="4">
    <source>
        <dbReference type="PROSITE" id="PS50887"/>
    </source>
</evidence>
<keyword evidence="5" id="KW-0548">Nucleotidyltransferase</keyword>
<feature type="transmembrane region" description="Helical" evidence="3">
    <location>
        <begin position="68"/>
        <end position="89"/>
    </location>
</feature>
<feature type="transmembrane region" description="Helical" evidence="3">
    <location>
        <begin position="6"/>
        <end position="26"/>
    </location>
</feature>
<dbReference type="InterPro" id="IPR050469">
    <property type="entry name" value="Diguanylate_Cyclase"/>
</dbReference>
<evidence type="ECO:0000256" key="1">
    <source>
        <dbReference type="ARBA" id="ARBA00012528"/>
    </source>
</evidence>
<dbReference type="InterPro" id="IPR029787">
    <property type="entry name" value="Nucleotide_cyclase"/>
</dbReference>
<reference evidence="5 6" key="1">
    <citation type="submission" date="2024-04" db="EMBL/GenBank/DDBJ databases">
        <title>Draft genome sequence of Pseudoxanthomonas putridarboris WD12.</title>
        <authorList>
            <person name="Oh J."/>
        </authorList>
    </citation>
    <scope>NUCLEOTIDE SEQUENCE [LARGE SCALE GENOMIC DNA]</scope>
    <source>
        <strain evidence="5 6">WD12</strain>
    </source>
</reference>
<feature type="transmembrane region" description="Helical" evidence="3">
    <location>
        <begin position="101"/>
        <end position="122"/>
    </location>
</feature>
<keyword evidence="5" id="KW-0808">Transferase</keyword>
<dbReference type="PANTHER" id="PTHR45138">
    <property type="entry name" value="REGULATORY COMPONENTS OF SENSORY TRANSDUCTION SYSTEM"/>
    <property type="match status" value="1"/>
</dbReference>
<dbReference type="RefSeq" id="WP_341724461.1">
    <property type="nucleotide sequence ID" value="NZ_JBBWWT010000001.1"/>
</dbReference>
<dbReference type="InterPro" id="IPR000160">
    <property type="entry name" value="GGDEF_dom"/>
</dbReference>
<keyword evidence="6" id="KW-1185">Reference proteome</keyword>
<keyword evidence="3" id="KW-1133">Transmembrane helix</keyword>
<feature type="transmembrane region" description="Helical" evidence="3">
    <location>
        <begin position="128"/>
        <end position="149"/>
    </location>
</feature>
<dbReference type="InterPro" id="IPR043128">
    <property type="entry name" value="Rev_trsase/Diguanyl_cyclase"/>
</dbReference>
<accession>A0ABU9IWF6</accession>
<dbReference type="CDD" id="cd01949">
    <property type="entry name" value="GGDEF"/>
    <property type="match status" value="1"/>
</dbReference>
<proteinExistence type="predicted"/>
<protein>
    <recommendedName>
        <fullName evidence="1">diguanylate cyclase</fullName>
        <ecNumber evidence="1">2.7.7.65</ecNumber>
    </recommendedName>
</protein>
<dbReference type="GO" id="GO:0052621">
    <property type="term" value="F:diguanylate cyclase activity"/>
    <property type="evidence" value="ECO:0007669"/>
    <property type="project" value="UniProtKB-EC"/>
</dbReference>
<comment type="caution">
    <text evidence="5">The sequence shown here is derived from an EMBL/GenBank/DDBJ whole genome shotgun (WGS) entry which is preliminary data.</text>
</comment>
<feature type="transmembrane region" description="Helical" evidence="3">
    <location>
        <begin position="33"/>
        <end position="53"/>
    </location>
</feature>
<dbReference type="EMBL" id="JBBWWT010000001">
    <property type="protein sequence ID" value="MEL1263277.1"/>
    <property type="molecule type" value="Genomic_DNA"/>
</dbReference>
<evidence type="ECO:0000313" key="5">
    <source>
        <dbReference type="EMBL" id="MEL1263277.1"/>
    </source>
</evidence>
<comment type="catalytic activity">
    <reaction evidence="2">
        <text>2 GTP = 3',3'-c-di-GMP + 2 diphosphate</text>
        <dbReference type="Rhea" id="RHEA:24898"/>
        <dbReference type="ChEBI" id="CHEBI:33019"/>
        <dbReference type="ChEBI" id="CHEBI:37565"/>
        <dbReference type="ChEBI" id="CHEBI:58805"/>
        <dbReference type="EC" id="2.7.7.65"/>
    </reaction>
</comment>
<dbReference type="SUPFAM" id="SSF55073">
    <property type="entry name" value="Nucleotide cyclase"/>
    <property type="match status" value="1"/>
</dbReference>
<evidence type="ECO:0000256" key="3">
    <source>
        <dbReference type="SAM" id="Phobius"/>
    </source>
</evidence>
<feature type="domain" description="GGDEF" evidence="4">
    <location>
        <begin position="251"/>
        <end position="384"/>
    </location>
</feature>
<dbReference type="SMART" id="SM00267">
    <property type="entry name" value="GGDEF"/>
    <property type="match status" value="1"/>
</dbReference>
<feature type="transmembrane region" description="Helical" evidence="3">
    <location>
        <begin position="161"/>
        <end position="181"/>
    </location>
</feature>
<evidence type="ECO:0000256" key="2">
    <source>
        <dbReference type="ARBA" id="ARBA00034247"/>
    </source>
</evidence>
<dbReference type="Pfam" id="PF00990">
    <property type="entry name" value="GGDEF"/>
    <property type="match status" value="1"/>
</dbReference>
<keyword evidence="3" id="KW-0472">Membrane</keyword>
<dbReference type="Proteomes" id="UP001459204">
    <property type="component" value="Unassembled WGS sequence"/>
</dbReference>
<dbReference type="PANTHER" id="PTHR45138:SF9">
    <property type="entry name" value="DIGUANYLATE CYCLASE DGCM-RELATED"/>
    <property type="match status" value="1"/>
</dbReference>
<keyword evidence="3" id="KW-0812">Transmembrane</keyword>